<evidence type="ECO:0000313" key="10">
    <source>
        <dbReference type="Proteomes" id="UP001595478"/>
    </source>
</evidence>
<gene>
    <name evidence="9" type="primary">yfbV</name>
    <name evidence="9" type="ORF">ACFOHL_02630</name>
</gene>
<evidence type="ECO:0000256" key="2">
    <source>
        <dbReference type="ARBA" id="ARBA00009474"/>
    </source>
</evidence>
<comment type="subcellular location">
    <subcellularLocation>
        <location evidence="1">Cell inner membrane</location>
        <topology evidence="1">Multi-pass membrane protein</topology>
    </subcellularLocation>
</comment>
<evidence type="ECO:0000256" key="1">
    <source>
        <dbReference type="ARBA" id="ARBA00004429"/>
    </source>
</evidence>
<evidence type="ECO:0000256" key="3">
    <source>
        <dbReference type="ARBA" id="ARBA00018831"/>
    </source>
</evidence>
<dbReference type="Proteomes" id="UP001595478">
    <property type="component" value="Unassembled WGS sequence"/>
</dbReference>
<proteinExistence type="inferred from homology"/>
<evidence type="ECO:0000256" key="6">
    <source>
        <dbReference type="ARBA" id="ARBA00022692"/>
    </source>
</evidence>
<reference evidence="10" key="1">
    <citation type="journal article" date="2019" name="Int. J. Syst. Evol. Microbiol.">
        <title>The Global Catalogue of Microorganisms (GCM) 10K type strain sequencing project: providing services to taxonomists for standard genome sequencing and annotation.</title>
        <authorList>
            <consortium name="The Broad Institute Genomics Platform"/>
            <consortium name="The Broad Institute Genome Sequencing Center for Infectious Disease"/>
            <person name="Wu L."/>
            <person name="Ma J."/>
        </authorList>
    </citation>
    <scope>NUCLEOTIDE SEQUENCE [LARGE SCALE GENOMIC DNA]</scope>
    <source>
        <strain evidence="10">KCTC 52473</strain>
    </source>
</reference>
<dbReference type="Pfam" id="PF04217">
    <property type="entry name" value="DUF412"/>
    <property type="match status" value="1"/>
</dbReference>
<keyword evidence="5" id="KW-0997">Cell inner membrane</keyword>
<dbReference type="InterPro" id="IPR007334">
    <property type="entry name" value="UPF0208"/>
</dbReference>
<keyword evidence="4" id="KW-1003">Cell membrane</keyword>
<comment type="similarity">
    <text evidence="2">Belongs to the UPF0208 family.</text>
</comment>
<accession>A0ABV7FPV1</accession>
<keyword evidence="6" id="KW-0812">Transmembrane</keyword>
<dbReference type="EMBL" id="JBHRSW010000005">
    <property type="protein sequence ID" value="MFC3120507.1"/>
    <property type="molecule type" value="Genomic_DNA"/>
</dbReference>
<dbReference type="RefSeq" id="WP_376918647.1">
    <property type="nucleotide sequence ID" value="NZ_JBHRSW010000005.1"/>
</dbReference>
<keyword evidence="8" id="KW-0472">Membrane</keyword>
<dbReference type="NCBIfam" id="NF002493">
    <property type="entry name" value="PRK01816.1"/>
    <property type="match status" value="1"/>
</dbReference>
<evidence type="ECO:0000256" key="4">
    <source>
        <dbReference type="ARBA" id="ARBA00022475"/>
    </source>
</evidence>
<evidence type="ECO:0000256" key="7">
    <source>
        <dbReference type="ARBA" id="ARBA00022989"/>
    </source>
</evidence>
<comment type="caution">
    <text evidence="9">The sequence shown here is derived from an EMBL/GenBank/DDBJ whole genome shotgun (WGS) entry which is preliminary data.</text>
</comment>
<evidence type="ECO:0000256" key="5">
    <source>
        <dbReference type="ARBA" id="ARBA00022519"/>
    </source>
</evidence>
<evidence type="ECO:0000313" key="9">
    <source>
        <dbReference type="EMBL" id="MFC3120507.1"/>
    </source>
</evidence>
<organism evidence="9 10">
    <name type="scientific">Agaribacter flavus</name>
    <dbReference type="NCBI Taxonomy" id="1902781"/>
    <lineage>
        <taxon>Bacteria</taxon>
        <taxon>Pseudomonadati</taxon>
        <taxon>Pseudomonadota</taxon>
        <taxon>Gammaproteobacteria</taxon>
        <taxon>Alteromonadales</taxon>
        <taxon>Alteromonadaceae</taxon>
        <taxon>Agaribacter</taxon>
    </lineage>
</organism>
<name>A0ABV7FPV1_9ALTE</name>
<keyword evidence="10" id="KW-1185">Reference proteome</keyword>
<keyword evidence="7" id="KW-1133">Transmembrane helix</keyword>
<protein>
    <recommendedName>
        <fullName evidence="3">UPF0208 membrane protein YfbV</fullName>
    </recommendedName>
</protein>
<sequence length="148" mass="16903">MFQFRPSYLKDGHEYMSIWPMKPALYSLFPECRIIAATKFGIQVMPPIAVLMVALQLNYLGVTHLPQALAIGIFFFSLPVQGLFWLGHRANQPLPPHILLLYKEVYNKMQEQGCALENTPSKPSFKTLAKLLNSAFKQLDKAFTKQLF</sequence>
<evidence type="ECO:0000256" key="8">
    <source>
        <dbReference type="ARBA" id="ARBA00023136"/>
    </source>
</evidence>